<evidence type="ECO:0000256" key="1">
    <source>
        <dbReference type="RuleBase" id="RU365090"/>
    </source>
</evidence>
<dbReference type="SUPFAM" id="SSF63882">
    <property type="entry name" value="MoeA N-terminal region -like"/>
    <property type="match status" value="1"/>
</dbReference>
<dbReference type="EMBL" id="BLXT01000977">
    <property type="protein sequence ID" value="GFN82327.1"/>
    <property type="molecule type" value="Genomic_DNA"/>
</dbReference>
<dbReference type="GO" id="GO:0007529">
    <property type="term" value="P:establishment of synaptic specificity at neuromuscular junction"/>
    <property type="evidence" value="ECO:0007669"/>
    <property type="project" value="TreeGrafter"/>
</dbReference>
<dbReference type="PANTHER" id="PTHR10192:SF5">
    <property type="entry name" value="GEPHYRIN"/>
    <property type="match status" value="1"/>
</dbReference>
<evidence type="ECO:0000256" key="2">
    <source>
        <dbReference type="SAM" id="MobiDB-lite"/>
    </source>
</evidence>
<dbReference type="GO" id="GO:0098970">
    <property type="term" value="P:postsynaptic neurotransmitter receptor diffusion trapping"/>
    <property type="evidence" value="ECO:0007669"/>
    <property type="project" value="TreeGrafter"/>
</dbReference>
<dbReference type="GO" id="GO:0072579">
    <property type="term" value="P:glycine receptor clustering"/>
    <property type="evidence" value="ECO:0007669"/>
    <property type="project" value="TreeGrafter"/>
</dbReference>
<comment type="caution">
    <text evidence="4">The sequence shown here is derived from an EMBL/GenBank/DDBJ whole genome shotgun (WGS) entry which is preliminary data.</text>
</comment>
<keyword evidence="5" id="KW-1185">Reference proteome</keyword>
<dbReference type="InterPro" id="IPR036135">
    <property type="entry name" value="MoeA_linker/N_sf"/>
</dbReference>
<organism evidence="4 5">
    <name type="scientific">Plakobranchus ocellatus</name>
    <dbReference type="NCBI Taxonomy" id="259542"/>
    <lineage>
        <taxon>Eukaryota</taxon>
        <taxon>Metazoa</taxon>
        <taxon>Spiralia</taxon>
        <taxon>Lophotrochozoa</taxon>
        <taxon>Mollusca</taxon>
        <taxon>Gastropoda</taxon>
        <taxon>Heterobranchia</taxon>
        <taxon>Euthyneura</taxon>
        <taxon>Panpulmonata</taxon>
        <taxon>Sacoglossa</taxon>
        <taxon>Placobranchoidea</taxon>
        <taxon>Plakobranchidae</taxon>
        <taxon>Plakobranchus</taxon>
    </lineage>
</organism>
<evidence type="ECO:0000313" key="4">
    <source>
        <dbReference type="EMBL" id="GFN82327.1"/>
    </source>
</evidence>
<proteinExistence type="inferred from homology"/>
<reference evidence="4 5" key="1">
    <citation type="journal article" date="2021" name="Elife">
        <title>Chloroplast acquisition without the gene transfer in kleptoplastic sea slugs, Plakobranchus ocellatus.</title>
        <authorList>
            <person name="Maeda T."/>
            <person name="Takahashi S."/>
            <person name="Yoshida T."/>
            <person name="Shimamura S."/>
            <person name="Takaki Y."/>
            <person name="Nagai Y."/>
            <person name="Toyoda A."/>
            <person name="Suzuki Y."/>
            <person name="Arimoto A."/>
            <person name="Ishii H."/>
            <person name="Satoh N."/>
            <person name="Nishiyama T."/>
            <person name="Hasebe M."/>
            <person name="Maruyama T."/>
            <person name="Minagawa J."/>
            <person name="Obokata J."/>
            <person name="Shigenobu S."/>
        </authorList>
    </citation>
    <scope>NUCLEOTIDE SEQUENCE [LARGE SCALE GENOMIC DNA]</scope>
</reference>
<dbReference type="GO" id="GO:0061599">
    <property type="term" value="F:molybdopterin molybdotransferase activity"/>
    <property type="evidence" value="ECO:0007669"/>
    <property type="project" value="UniProtKB-UniRule"/>
</dbReference>
<name>A0AAV3YJD2_9GAST</name>
<sequence length="297" mass="31961">MSVATACLVSWQPVHISCKAPSHTHKHSGESHNCSSSSSNIISPHPPSPASPDKDHGHSHHQNHHHHHHHHNQSHDFHSNVDANQVASRPRESPYPMFSVDEAVAMVMENTPVLHTQSVNIKDALGRYLADTVYAAEPLPPFPASIKDGYAVRAEDGAGIRMVLGEASAGDMDPRSGCQHPCFVDVKGLFKEVDLRLSDPSSDQGAGGRESATEGSLQLSSDSLTTLPPTSLNLLRRAKLRLNPNTFALPCLELSTPIGLRQSFQLAPRGAKIGPADGFLAPLNCVSPQHCQQPSTD</sequence>
<dbReference type="Gene3D" id="3.90.105.10">
    <property type="entry name" value="Molybdopterin biosynthesis moea protein, domain 2"/>
    <property type="match status" value="1"/>
</dbReference>
<comment type="catalytic activity">
    <reaction evidence="1">
        <text>adenylyl-molybdopterin + molybdate = Mo-molybdopterin + AMP + H(+)</text>
        <dbReference type="Rhea" id="RHEA:35047"/>
        <dbReference type="ChEBI" id="CHEBI:15378"/>
        <dbReference type="ChEBI" id="CHEBI:36264"/>
        <dbReference type="ChEBI" id="CHEBI:62727"/>
        <dbReference type="ChEBI" id="CHEBI:71302"/>
        <dbReference type="ChEBI" id="CHEBI:456215"/>
    </reaction>
</comment>
<keyword evidence="1" id="KW-0479">Metal-binding</keyword>
<keyword evidence="1" id="KW-0500">Molybdenum</keyword>
<feature type="region of interest" description="Disordered" evidence="2">
    <location>
        <begin position="197"/>
        <end position="224"/>
    </location>
</feature>
<dbReference type="GO" id="GO:0006777">
    <property type="term" value="P:Mo-molybdopterin cofactor biosynthetic process"/>
    <property type="evidence" value="ECO:0007669"/>
    <property type="project" value="UniProtKB-UniRule"/>
</dbReference>
<keyword evidence="1" id="KW-0460">Magnesium</keyword>
<dbReference type="Proteomes" id="UP000735302">
    <property type="component" value="Unassembled WGS sequence"/>
</dbReference>
<feature type="compositionally biased region" description="Low complexity" evidence="2">
    <location>
        <begin position="31"/>
        <end position="43"/>
    </location>
</feature>
<dbReference type="GO" id="GO:0061598">
    <property type="term" value="F:molybdopterin adenylyltransferase activity"/>
    <property type="evidence" value="ECO:0007669"/>
    <property type="project" value="UniProtKB-UniRule"/>
</dbReference>
<dbReference type="Pfam" id="PF03453">
    <property type="entry name" value="MoeA_N"/>
    <property type="match status" value="1"/>
</dbReference>
<keyword evidence="1" id="KW-0808">Transferase</keyword>
<comment type="similarity">
    <text evidence="1">Belongs to the MoeA family.</text>
</comment>
<keyword evidence="1" id="KW-0501">Molybdenum cofactor biosynthesis</keyword>
<feature type="region of interest" description="Disordered" evidence="2">
    <location>
        <begin position="20"/>
        <end position="78"/>
    </location>
</feature>
<dbReference type="GO" id="GO:0046872">
    <property type="term" value="F:metal ion binding"/>
    <property type="evidence" value="ECO:0007669"/>
    <property type="project" value="UniProtKB-UniRule"/>
</dbReference>
<comment type="pathway">
    <text evidence="1">Cofactor biosynthesis; molybdopterin biosynthesis.</text>
</comment>
<dbReference type="GO" id="GO:0099634">
    <property type="term" value="C:postsynaptic specialization membrane"/>
    <property type="evidence" value="ECO:0007669"/>
    <property type="project" value="GOC"/>
</dbReference>
<protein>
    <submittedName>
        <fullName evidence="4">Ribonuclease t2</fullName>
    </submittedName>
</protein>
<dbReference type="InterPro" id="IPR038987">
    <property type="entry name" value="MoeA-like"/>
</dbReference>
<feature type="domain" description="MoeA N-terminal and linker" evidence="3">
    <location>
        <begin position="99"/>
        <end position="171"/>
    </location>
</feature>
<evidence type="ECO:0000313" key="5">
    <source>
        <dbReference type="Proteomes" id="UP000735302"/>
    </source>
</evidence>
<comment type="cofactor">
    <cofactor evidence="1">
        <name>Mg(2+)</name>
        <dbReference type="ChEBI" id="CHEBI:18420"/>
    </cofactor>
</comment>
<comment type="catalytic activity">
    <reaction evidence="1">
        <text>molybdopterin + ATP + H(+) = adenylyl-molybdopterin + diphosphate</text>
        <dbReference type="Rhea" id="RHEA:31331"/>
        <dbReference type="ChEBI" id="CHEBI:15378"/>
        <dbReference type="ChEBI" id="CHEBI:30616"/>
        <dbReference type="ChEBI" id="CHEBI:33019"/>
        <dbReference type="ChEBI" id="CHEBI:58698"/>
        <dbReference type="ChEBI" id="CHEBI:62727"/>
    </reaction>
</comment>
<accession>A0AAV3YJD2</accession>
<feature type="compositionally biased region" description="Basic residues" evidence="2">
    <location>
        <begin position="57"/>
        <end position="72"/>
    </location>
</feature>
<comment type="function">
    <text evidence="1">Catalyzes two steps in the biosynthesis of the molybdenum cofactor. In the first step, molybdopterin is adenylated. Subsequently, molybdate is inserted into adenylated molybdopterin and AMP is released.</text>
</comment>
<dbReference type="AlphaFoldDB" id="A0AAV3YJD2"/>
<evidence type="ECO:0000259" key="3">
    <source>
        <dbReference type="Pfam" id="PF03453"/>
    </source>
</evidence>
<dbReference type="PANTHER" id="PTHR10192">
    <property type="entry name" value="MOLYBDOPTERIN BIOSYNTHESIS PROTEIN"/>
    <property type="match status" value="1"/>
</dbReference>
<dbReference type="InterPro" id="IPR005110">
    <property type="entry name" value="MoeA_linker/N"/>
</dbReference>
<dbReference type="GO" id="GO:0005829">
    <property type="term" value="C:cytosol"/>
    <property type="evidence" value="ECO:0007669"/>
    <property type="project" value="TreeGrafter"/>
</dbReference>
<dbReference type="GO" id="GO:0097112">
    <property type="term" value="P:gamma-aminobutyric acid receptor clustering"/>
    <property type="evidence" value="ECO:0007669"/>
    <property type="project" value="TreeGrafter"/>
</dbReference>
<dbReference type="GO" id="GO:0030425">
    <property type="term" value="C:dendrite"/>
    <property type="evidence" value="ECO:0007669"/>
    <property type="project" value="TreeGrafter"/>
</dbReference>
<gene>
    <name evidence="4" type="ORF">PoB_000883300</name>
</gene>
<dbReference type="GO" id="GO:0005524">
    <property type="term" value="F:ATP binding"/>
    <property type="evidence" value="ECO:0007669"/>
    <property type="project" value="UniProtKB-UniRule"/>
</dbReference>